<dbReference type="Pfam" id="PF04403">
    <property type="entry name" value="PqiA"/>
    <property type="match status" value="1"/>
</dbReference>
<organism evidence="1 2">
    <name type="scientific">Mycoavidus cysteinexigens</name>
    <dbReference type="NCBI Taxonomy" id="1553431"/>
    <lineage>
        <taxon>Bacteria</taxon>
        <taxon>Pseudomonadati</taxon>
        <taxon>Pseudomonadota</taxon>
        <taxon>Betaproteobacteria</taxon>
        <taxon>Burkholderiales</taxon>
        <taxon>Burkholderiaceae</taxon>
        <taxon>Mycoavidus</taxon>
    </lineage>
</organism>
<sequence length="185" mass="19940">MVHHTHTLLALALASMIMFVIANSFPIATLEIQGSSSQTTLLSGIEQLWRESSPIVAILIFSATILCPLAELAALIYLLAPLQAGRIAPGFNLVARIIQCVRPWAMLEVFMLGILITLVKLSSLAHVIPGAALFAFGVLTLLLTSLSTFNPQHFWRLAHAAAKTTDSQLESKHKLANASAKAFSQ</sequence>
<dbReference type="KEGG" id="mcys:MCB1EB_1985"/>
<protein>
    <submittedName>
        <fullName evidence="1">Paraquat-inducible protein A</fullName>
    </submittedName>
</protein>
<dbReference type="AlphaFoldDB" id="A0A2Z6EXI0"/>
<keyword evidence="2" id="KW-1185">Reference proteome</keyword>
<dbReference type="InterPro" id="IPR007498">
    <property type="entry name" value="PqiA-like"/>
</dbReference>
<reference evidence="1 2" key="1">
    <citation type="journal article" date="2018" name="Microbes Environ.">
        <title>Comparative Genomic Insights into Endofungal Lifestyles of Two Bacterial Endosymbionts, Mycoavidus cysteinexigens and Burkholderia rhizoxinica.</title>
        <authorList>
            <person name="Sharmin D."/>
            <person name="Guo Y."/>
            <person name="Nishizawa T."/>
            <person name="Ohshima S."/>
            <person name="Sato Y."/>
            <person name="Takashima Y."/>
            <person name="Narisawa K."/>
            <person name="Ohta H."/>
        </authorList>
    </citation>
    <scope>NUCLEOTIDE SEQUENCE [LARGE SCALE GENOMIC DNA]</scope>
    <source>
        <strain evidence="1 2">B1-EB</strain>
    </source>
</reference>
<dbReference type="EMBL" id="AP018150">
    <property type="protein sequence ID" value="BBE10146.1"/>
    <property type="molecule type" value="Genomic_DNA"/>
</dbReference>
<proteinExistence type="predicted"/>
<dbReference type="Proteomes" id="UP000282597">
    <property type="component" value="Chromosome"/>
</dbReference>
<gene>
    <name evidence="1" type="ORF">MCB1EB_1985</name>
</gene>
<evidence type="ECO:0000313" key="1">
    <source>
        <dbReference type="EMBL" id="BBE10146.1"/>
    </source>
</evidence>
<accession>A0A2Z6EXI0</accession>
<name>A0A2Z6EXI0_9BURK</name>
<evidence type="ECO:0000313" key="2">
    <source>
        <dbReference type="Proteomes" id="UP000282597"/>
    </source>
</evidence>